<evidence type="ECO:0000256" key="1">
    <source>
        <dbReference type="ARBA" id="ARBA00006525"/>
    </source>
</evidence>
<evidence type="ECO:0000259" key="3">
    <source>
        <dbReference type="Pfam" id="PF17782"/>
    </source>
</evidence>
<dbReference type="RefSeq" id="WP_141872157.1">
    <property type="nucleotide sequence ID" value="NZ_VFOX01000001.1"/>
</dbReference>
<accession>A0A543BNC8</accession>
<evidence type="ECO:0000313" key="4">
    <source>
        <dbReference type="EMBL" id="TQL86288.1"/>
    </source>
</evidence>
<dbReference type="Gene3D" id="3.40.50.450">
    <property type="match status" value="1"/>
</dbReference>
<dbReference type="InterPro" id="IPR003488">
    <property type="entry name" value="DprA"/>
</dbReference>
<dbReference type="Pfam" id="PF02481">
    <property type="entry name" value="DNA_processg_A"/>
    <property type="match status" value="1"/>
</dbReference>
<dbReference type="OrthoDB" id="9785707at2"/>
<reference evidence="4 5" key="1">
    <citation type="submission" date="2019-06" db="EMBL/GenBank/DDBJ databases">
        <title>Sequencing the genomes of 1000 actinobacteria strains.</title>
        <authorList>
            <person name="Klenk H.-P."/>
        </authorList>
    </citation>
    <scope>NUCLEOTIDE SEQUENCE [LARGE SCALE GENOMIC DNA]</scope>
    <source>
        <strain evidence="4 5">DSM 20169</strain>
    </source>
</reference>
<evidence type="ECO:0000313" key="5">
    <source>
        <dbReference type="Proteomes" id="UP000317209"/>
    </source>
</evidence>
<protein>
    <submittedName>
        <fullName evidence="4">DNA protecting protein DprA</fullName>
    </submittedName>
</protein>
<organism evidence="4 5">
    <name type="scientific">Microbacterium saperdae</name>
    <dbReference type="NCBI Taxonomy" id="69368"/>
    <lineage>
        <taxon>Bacteria</taxon>
        <taxon>Bacillati</taxon>
        <taxon>Actinomycetota</taxon>
        <taxon>Actinomycetes</taxon>
        <taxon>Micrococcales</taxon>
        <taxon>Microbacteriaceae</taxon>
        <taxon>Microbacterium</taxon>
    </lineage>
</organism>
<dbReference type="GO" id="GO:0009294">
    <property type="term" value="P:DNA-mediated transformation"/>
    <property type="evidence" value="ECO:0007669"/>
    <property type="project" value="InterPro"/>
</dbReference>
<comment type="similarity">
    <text evidence="1">Belongs to the DprA/Smf family.</text>
</comment>
<dbReference type="PANTHER" id="PTHR43022:SF1">
    <property type="entry name" value="PROTEIN SMF"/>
    <property type="match status" value="1"/>
</dbReference>
<comment type="caution">
    <text evidence="4">The sequence shown here is derived from an EMBL/GenBank/DDBJ whole genome shotgun (WGS) entry which is preliminary data.</text>
</comment>
<dbReference type="InterPro" id="IPR057666">
    <property type="entry name" value="DrpA_SLOG"/>
</dbReference>
<sequence>MIEELLGSGDALDEVRLLREETDVVDALARATWSVLAEPGDGIAGVLIQALGAEEALRYALDGVQRDGAVDALLDTADPRVRRAVAEGRRRWAPRVEARAVRDALRGAREVGARLLLPGDDLWPGALDDLEANAPIALWVRGDPRRWTVTPRVSMVGARASSGYGDLVAAEIAGDLAASGALIVSGGAYGIDGAAHRAALGVGGGTVAFLAGGVDRAYPAGHHGLLKQIAEEGAVVSELPCGAAPTKWRFLARNRLIAALGDVTVVVEAGWRSGSLNTAGHAAALGRPLGAVPGAVTSASSAGCHRLLREYDAVCVTSAADVRELCGTMSERDRVAENADPERVRILDAISGRAALPTIEVARRSGLSVERVLSHLGLLELEGAVYPVGGGWRRSPS</sequence>
<dbReference type="EMBL" id="VFOX01000001">
    <property type="protein sequence ID" value="TQL86288.1"/>
    <property type="molecule type" value="Genomic_DNA"/>
</dbReference>
<evidence type="ECO:0000259" key="2">
    <source>
        <dbReference type="Pfam" id="PF02481"/>
    </source>
</evidence>
<dbReference type="Proteomes" id="UP000317209">
    <property type="component" value="Unassembled WGS sequence"/>
</dbReference>
<dbReference type="PANTHER" id="PTHR43022">
    <property type="entry name" value="PROTEIN SMF"/>
    <property type="match status" value="1"/>
</dbReference>
<feature type="domain" description="Smf/DprA SLOG" evidence="2">
    <location>
        <begin position="115"/>
        <end position="324"/>
    </location>
</feature>
<dbReference type="InterPro" id="IPR041614">
    <property type="entry name" value="DprA_WH"/>
</dbReference>
<dbReference type="InterPro" id="IPR036388">
    <property type="entry name" value="WH-like_DNA-bd_sf"/>
</dbReference>
<dbReference type="Gene3D" id="1.10.10.10">
    <property type="entry name" value="Winged helix-like DNA-binding domain superfamily/Winged helix DNA-binding domain"/>
    <property type="match status" value="1"/>
</dbReference>
<dbReference type="SUPFAM" id="SSF102405">
    <property type="entry name" value="MCP/YpsA-like"/>
    <property type="match status" value="1"/>
</dbReference>
<dbReference type="NCBIfam" id="TIGR00732">
    <property type="entry name" value="dprA"/>
    <property type="match status" value="1"/>
</dbReference>
<dbReference type="AlphaFoldDB" id="A0A543BNC8"/>
<feature type="domain" description="DprA winged helix" evidence="3">
    <location>
        <begin position="333"/>
        <end position="391"/>
    </location>
</feature>
<dbReference type="Pfam" id="PF17782">
    <property type="entry name" value="WHD_DprA"/>
    <property type="match status" value="1"/>
</dbReference>
<keyword evidence="5" id="KW-1185">Reference proteome</keyword>
<name>A0A543BNC8_9MICO</name>
<proteinExistence type="inferred from homology"/>
<gene>
    <name evidence="4" type="ORF">FB560_1942</name>
</gene>